<dbReference type="SUPFAM" id="SSF47090">
    <property type="entry name" value="PGBD-like"/>
    <property type="match status" value="1"/>
</dbReference>
<keyword evidence="11" id="KW-1185">Reference proteome</keyword>
<accession>A0A6C7EAK1</accession>
<protein>
    <recommendedName>
        <fullName evidence="12">YkuD domain-containing protein</fullName>
    </recommendedName>
</protein>
<evidence type="ECO:0000256" key="3">
    <source>
        <dbReference type="ARBA" id="ARBA00022960"/>
    </source>
</evidence>
<keyword evidence="2" id="KW-0808">Transferase</keyword>
<dbReference type="GO" id="GO:0071972">
    <property type="term" value="F:peptidoglycan L,D-transpeptidase activity"/>
    <property type="evidence" value="ECO:0007669"/>
    <property type="project" value="TreeGrafter"/>
</dbReference>
<keyword evidence="5" id="KW-0961">Cell wall biogenesis/degradation</keyword>
<comment type="pathway">
    <text evidence="1">Cell wall biogenesis; peptidoglycan biosynthesis.</text>
</comment>
<keyword evidence="3" id="KW-0133">Cell shape</keyword>
<keyword evidence="7" id="KW-1133">Transmembrane helix</keyword>
<evidence type="ECO:0000256" key="7">
    <source>
        <dbReference type="SAM" id="Phobius"/>
    </source>
</evidence>
<evidence type="ECO:0000256" key="1">
    <source>
        <dbReference type="ARBA" id="ARBA00004752"/>
    </source>
</evidence>
<keyword evidence="7" id="KW-0472">Membrane</keyword>
<dbReference type="Gene3D" id="1.10.101.10">
    <property type="entry name" value="PGBD-like superfamily/PGBD"/>
    <property type="match status" value="1"/>
</dbReference>
<evidence type="ECO:0000256" key="6">
    <source>
        <dbReference type="SAM" id="MobiDB-lite"/>
    </source>
</evidence>
<evidence type="ECO:0000256" key="2">
    <source>
        <dbReference type="ARBA" id="ARBA00022679"/>
    </source>
</evidence>
<feature type="region of interest" description="Disordered" evidence="6">
    <location>
        <begin position="1"/>
        <end position="31"/>
    </location>
</feature>
<gene>
    <name evidence="10" type="ORF">YM304_30960</name>
</gene>
<dbReference type="GO" id="GO:0005576">
    <property type="term" value="C:extracellular region"/>
    <property type="evidence" value="ECO:0007669"/>
    <property type="project" value="TreeGrafter"/>
</dbReference>
<dbReference type="Gene3D" id="2.40.440.10">
    <property type="entry name" value="L,D-transpeptidase catalytic domain-like"/>
    <property type="match status" value="1"/>
</dbReference>
<proteinExistence type="predicted"/>
<evidence type="ECO:0000256" key="4">
    <source>
        <dbReference type="ARBA" id="ARBA00022984"/>
    </source>
</evidence>
<dbReference type="InterPro" id="IPR005490">
    <property type="entry name" value="LD_TPept_cat_dom"/>
</dbReference>
<dbReference type="PANTHER" id="PTHR30582:SF2">
    <property type="entry name" value="L,D-TRANSPEPTIDASE YCIB-RELATED"/>
    <property type="match status" value="1"/>
</dbReference>
<dbReference type="EMBL" id="AP012057">
    <property type="protein sequence ID" value="BAN03410.1"/>
    <property type="molecule type" value="Genomic_DNA"/>
</dbReference>
<name>A0A6C7EAK1_ILUCY</name>
<evidence type="ECO:0000259" key="8">
    <source>
        <dbReference type="Pfam" id="PF01471"/>
    </source>
</evidence>
<dbReference type="AlphaFoldDB" id="A0A6C7EAK1"/>
<organism evidence="10 11">
    <name type="scientific">Ilumatobacter coccineus (strain NBRC 103263 / KCTC 29153 / YM16-304)</name>
    <dbReference type="NCBI Taxonomy" id="1313172"/>
    <lineage>
        <taxon>Bacteria</taxon>
        <taxon>Bacillati</taxon>
        <taxon>Actinomycetota</taxon>
        <taxon>Acidimicrobiia</taxon>
        <taxon>Acidimicrobiales</taxon>
        <taxon>Ilumatobacteraceae</taxon>
        <taxon>Ilumatobacter</taxon>
    </lineage>
</organism>
<dbReference type="InterPro" id="IPR002477">
    <property type="entry name" value="Peptidoglycan-bd-like"/>
</dbReference>
<dbReference type="InterPro" id="IPR038063">
    <property type="entry name" value="Transpep_catalytic_dom"/>
</dbReference>
<evidence type="ECO:0000313" key="11">
    <source>
        <dbReference type="Proteomes" id="UP000011863"/>
    </source>
</evidence>
<dbReference type="GO" id="GO:0016740">
    <property type="term" value="F:transferase activity"/>
    <property type="evidence" value="ECO:0007669"/>
    <property type="project" value="UniProtKB-KW"/>
</dbReference>
<dbReference type="Proteomes" id="UP000011863">
    <property type="component" value="Chromosome"/>
</dbReference>
<dbReference type="KEGG" id="aym:YM304_30960"/>
<dbReference type="RefSeq" id="WP_015442657.1">
    <property type="nucleotide sequence ID" value="NC_020520.1"/>
</dbReference>
<sequence length="374" mass="39308">MRDDWNEGDGAVLTTAPPAPPADRPAPRFDKPVEQRRREFALGVGSIAILGAAAIGIVVTGGSDGSDESLLINDTPAAGAEAAADLDAASEIISATENNDEAFVEMIDVELAGITDPDPEGEEGTASRADGGCTIGALSLRLGASGDGVVCLQNALADAGFFDGTADGEFAQSTFDAVQAYQLAEDLFVDGVVGRESAVSLDIWPDEESLVTRTPAPEPGAVDLWGVELSPVASAGDDAPPLPENSGSGYRVVYDRAGQRVWAVDGEERIIRSWLVSGSTYTNERPGTHTVYSRSEVSTAWNGKAYLPLMIRYQKTERGNIGFHGIPTKVSTGEVYQTTEELGTRLSGGCQRQHNTDAQFLWGFAPVGTTVVVT</sequence>
<evidence type="ECO:0000259" key="9">
    <source>
        <dbReference type="Pfam" id="PF03734"/>
    </source>
</evidence>
<keyword evidence="4" id="KW-0573">Peptidoglycan synthesis</keyword>
<dbReference type="GO" id="GO:0018104">
    <property type="term" value="P:peptidoglycan-protein cross-linking"/>
    <property type="evidence" value="ECO:0007669"/>
    <property type="project" value="TreeGrafter"/>
</dbReference>
<feature type="domain" description="Peptidoglycan binding-like" evidence="8">
    <location>
        <begin position="145"/>
        <end position="196"/>
    </location>
</feature>
<dbReference type="InterPro" id="IPR036365">
    <property type="entry name" value="PGBD-like_sf"/>
</dbReference>
<keyword evidence="7" id="KW-0812">Transmembrane</keyword>
<dbReference type="CDD" id="cd16913">
    <property type="entry name" value="YkuD_like"/>
    <property type="match status" value="1"/>
</dbReference>
<dbReference type="Pfam" id="PF01471">
    <property type="entry name" value="PG_binding_1"/>
    <property type="match status" value="1"/>
</dbReference>
<dbReference type="UniPathway" id="UPA00219"/>
<dbReference type="GO" id="GO:0071555">
    <property type="term" value="P:cell wall organization"/>
    <property type="evidence" value="ECO:0007669"/>
    <property type="project" value="UniProtKB-KW"/>
</dbReference>
<dbReference type="SUPFAM" id="SSF141523">
    <property type="entry name" value="L,D-transpeptidase catalytic domain-like"/>
    <property type="match status" value="1"/>
</dbReference>
<dbReference type="PANTHER" id="PTHR30582">
    <property type="entry name" value="L,D-TRANSPEPTIDASE"/>
    <property type="match status" value="1"/>
</dbReference>
<feature type="domain" description="L,D-TPase catalytic" evidence="9">
    <location>
        <begin position="250"/>
        <end position="373"/>
    </location>
</feature>
<dbReference type="InterPro" id="IPR050979">
    <property type="entry name" value="LD-transpeptidase"/>
</dbReference>
<evidence type="ECO:0000313" key="10">
    <source>
        <dbReference type="EMBL" id="BAN03410.1"/>
    </source>
</evidence>
<dbReference type="Pfam" id="PF03734">
    <property type="entry name" value="YkuD"/>
    <property type="match status" value="1"/>
</dbReference>
<dbReference type="GO" id="GO:0008360">
    <property type="term" value="P:regulation of cell shape"/>
    <property type="evidence" value="ECO:0007669"/>
    <property type="project" value="UniProtKB-KW"/>
</dbReference>
<dbReference type="InterPro" id="IPR036366">
    <property type="entry name" value="PGBDSf"/>
</dbReference>
<evidence type="ECO:0000256" key="5">
    <source>
        <dbReference type="ARBA" id="ARBA00023316"/>
    </source>
</evidence>
<feature type="transmembrane region" description="Helical" evidence="7">
    <location>
        <begin position="40"/>
        <end position="59"/>
    </location>
</feature>
<dbReference type="OrthoDB" id="5242394at2"/>
<evidence type="ECO:0008006" key="12">
    <source>
        <dbReference type="Google" id="ProtNLM"/>
    </source>
</evidence>
<reference evidence="10 11" key="1">
    <citation type="journal article" date="2013" name="Int. J. Syst. Evol. Microbiol.">
        <title>Ilumatobacter nonamiense sp. nov. and Ilumatobacter coccineum sp. nov., isolated from seashore sand.</title>
        <authorList>
            <person name="Matsumoto A."/>
            <person name="Kasai H."/>
            <person name="Matsuo Y."/>
            <person name="Shizuri Y."/>
            <person name="Ichikawa N."/>
            <person name="Fujita N."/>
            <person name="Omura S."/>
            <person name="Takahashi Y."/>
        </authorList>
    </citation>
    <scope>NUCLEOTIDE SEQUENCE [LARGE SCALE GENOMIC DNA]</scope>
    <source>
        <strain evidence="11">NBRC 103263 / KCTC 29153 / YM16-304</strain>
    </source>
</reference>